<name>A0A0F9Q2W1_9ZZZZ</name>
<evidence type="ECO:0000313" key="1">
    <source>
        <dbReference type="EMBL" id="KKM99757.1"/>
    </source>
</evidence>
<proteinExistence type="predicted"/>
<gene>
    <name evidence="1" type="ORF">LCGC14_1144670</name>
</gene>
<organism evidence="1">
    <name type="scientific">marine sediment metagenome</name>
    <dbReference type="NCBI Taxonomy" id="412755"/>
    <lineage>
        <taxon>unclassified sequences</taxon>
        <taxon>metagenomes</taxon>
        <taxon>ecological metagenomes</taxon>
    </lineage>
</organism>
<dbReference type="AlphaFoldDB" id="A0A0F9Q2W1"/>
<sequence length="42" mass="4626">MKWAPGQWSAVITRNGKSVGHVYGKTLKAAKAAATRKMRRGR</sequence>
<protein>
    <recommendedName>
        <fullName evidence="2">DUF5678 domain-containing protein</fullName>
    </recommendedName>
</protein>
<dbReference type="EMBL" id="LAZR01005460">
    <property type="protein sequence ID" value="KKM99757.1"/>
    <property type="molecule type" value="Genomic_DNA"/>
</dbReference>
<evidence type="ECO:0008006" key="2">
    <source>
        <dbReference type="Google" id="ProtNLM"/>
    </source>
</evidence>
<reference evidence="1" key="1">
    <citation type="journal article" date="2015" name="Nature">
        <title>Complex archaea that bridge the gap between prokaryotes and eukaryotes.</title>
        <authorList>
            <person name="Spang A."/>
            <person name="Saw J.H."/>
            <person name="Jorgensen S.L."/>
            <person name="Zaremba-Niedzwiedzka K."/>
            <person name="Martijn J."/>
            <person name="Lind A.E."/>
            <person name="van Eijk R."/>
            <person name="Schleper C."/>
            <person name="Guy L."/>
            <person name="Ettema T.J."/>
        </authorList>
    </citation>
    <scope>NUCLEOTIDE SEQUENCE</scope>
</reference>
<comment type="caution">
    <text evidence="1">The sequence shown here is derived from an EMBL/GenBank/DDBJ whole genome shotgun (WGS) entry which is preliminary data.</text>
</comment>
<accession>A0A0F9Q2W1</accession>